<evidence type="ECO:0000256" key="8">
    <source>
        <dbReference type="SAM" id="MobiDB-lite"/>
    </source>
</evidence>
<sequence length="1186" mass="132494">MFMDPGNHSVLQLFANAVKAPDFMQLDAEGELALETIPQINPELGQSISAIYLSQSTDNAADHVPRSLRRKSQPSLRKQLAEAAEAALTDSDEDGGDKADDEADSDEIEFKEKTPAEKLQAIFGLSTVEELKGEWPCYLVRAVLLPGRLYLTERHICFYASLPRKEDVGGKSGFLLKKARTTKIYTRYYFELKNDVLSWCESSSDIYYSLGVIDLKYVLEVRQSKHGGEHAFKLVTVDRPYELRADTRQSMLEWINTLKKAIFRAKQNGDSVKIALRSDNILDIEKMAAFEFVDYVRIRTVDNDESYAMDEYYFAYFPDTNLTYHEIKAMWQANQPKTLASINTSVPTPQDRTDEALSLSPMSISAPSPASPSTHIHQYPPLGASPSKGATTTSTVSAAVTTALSLFYLSRRSHEEPAPPAPTSTKNQKRSSFSSFLHNPTLSTLHRQHSPVPRPSASTEDDSYTSPEEAEGEKAMITWLNEKRRTGMRMVYDLLASSAPEHEQSGDEVDKEEIRQARLKDESFRRHFVLPENEKLIVVFQTHLLRTLPYYGKLYISTNYLCFRSKVVGTKLKFMIPMNDVIDVQKQRSVGYIFHELSVLTKAQGENLEALFRREEDIMHDMVQVPIPRDGPPLLTTSAPTNEKYVPPDKPLHVTCLTIGTRGDVQPYISLCKGLIKDGHKCRIATHAEYKDWIEGHGIEFSSIGGDPAELMRICVDNGFLSVGFVRDGFKLFKGWFDDLLATAWTACQGTDVLIESPSAMVGVHLAEKLGIAYFRAFPMPWTRTRSFPHPFATPDSPKGRLYNDMTYVMIDHVLWKATSFQVNRFRRQTLGLPATNWEKMEVHKVPFLYCFSASVVPPPLDWMDWIHTTGYWFLDNPDPGWQAPQSLLDFLGAKDERPIVYIGFGSIIVQDPDELSRIIVEAVLKANVRAIVSKGWSARLKERSPEDGKEFSEKEKLALQSSGDSLAEHPGVIYNVKSVPHDWLFPQVRGIVHHGGAGTTAAGLRAGVPTVVKPFFGDQYFWGDRLEDMGMGVCIKKFTVEKLVSALVKITTDGNMLERAREVGAKIRSEDGVANAIQCIYRDLELARNRLKKNVGDRVPHSLREVEGDHDSWTLIENRTWGTASASASAPASAPASAEAEASASASGSVSDPEFPSLVRQGGSETESWGMSSGSWTHETGKAPG</sequence>
<dbReference type="InterPro" id="IPR002213">
    <property type="entry name" value="UDP_glucos_trans"/>
</dbReference>
<feature type="compositionally biased region" description="Acidic residues" evidence="8">
    <location>
        <begin position="459"/>
        <end position="471"/>
    </location>
</feature>
<evidence type="ECO:0000256" key="7">
    <source>
        <dbReference type="ARBA" id="ARBA00049453"/>
    </source>
</evidence>
<feature type="compositionally biased region" description="Polar residues" evidence="8">
    <location>
        <begin position="1164"/>
        <end position="1179"/>
    </location>
</feature>
<feature type="compositionally biased region" description="Low complexity" evidence="8">
    <location>
        <begin position="356"/>
        <end position="373"/>
    </location>
</feature>
<name>A0A433QJM5_9FUNG</name>
<evidence type="ECO:0000256" key="3">
    <source>
        <dbReference type="ARBA" id="ARBA00022676"/>
    </source>
</evidence>
<feature type="compositionally biased region" description="Low complexity" evidence="8">
    <location>
        <begin position="1127"/>
        <end position="1148"/>
    </location>
</feature>
<dbReference type="SUPFAM" id="SSF53756">
    <property type="entry name" value="UDP-Glycosyltransferase/glycogen phosphorylase"/>
    <property type="match status" value="1"/>
</dbReference>
<feature type="region of interest" description="Disordered" evidence="8">
    <location>
        <begin position="413"/>
        <end position="475"/>
    </location>
</feature>
<dbReference type="FunFam" id="3.40.50.2000:FF:000009">
    <property type="entry name" value="Sterol 3-beta-glucosyltransferase UGT80A2"/>
    <property type="match status" value="1"/>
</dbReference>
<dbReference type="AlphaFoldDB" id="A0A433QJM5"/>
<feature type="compositionally biased region" description="Acidic residues" evidence="8">
    <location>
        <begin position="90"/>
        <end position="107"/>
    </location>
</feature>
<evidence type="ECO:0000313" key="10">
    <source>
        <dbReference type="EMBL" id="RUS29983.1"/>
    </source>
</evidence>
<comment type="similarity">
    <text evidence="1">Belongs to the glycosyltransferase 28 family.</text>
</comment>
<evidence type="ECO:0000313" key="11">
    <source>
        <dbReference type="Proteomes" id="UP000274822"/>
    </source>
</evidence>
<dbReference type="Proteomes" id="UP000274822">
    <property type="component" value="Unassembled WGS sequence"/>
</dbReference>
<organism evidence="10 11">
    <name type="scientific">Jimgerdemannia flammicorona</name>
    <dbReference type="NCBI Taxonomy" id="994334"/>
    <lineage>
        <taxon>Eukaryota</taxon>
        <taxon>Fungi</taxon>
        <taxon>Fungi incertae sedis</taxon>
        <taxon>Mucoromycota</taxon>
        <taxon>Mucoromycotina</taxon>
        <taxon>Endogonomycetes</taxon>
        <taxon>Endogonales</taxon>
        <taxon>Endogonaceae</taxon>
        <taxon>Jimgerdemannia</taxon>
    </lineage>
</organism>
<dbReference type="EMBL" id="RBNJ01004435">
    <property type="protein sequence ID" value="RUS29983.1"/>
    <property type="molecule type" value="Genomic_DNA"/>
</dbReference>
<evidence type="ECO:0000256" key="6">
    <source>
        <dbReference type="ARBA" id="ARBA00047886"/>
    </source>
</evidence>
<keyword evidence="4" id="KW-0808">Transferase</keyword>
<dbReference type="PROSITE" id="PS50003">
    <property type="entry name" value="PH_DOMAIN"/>
    <property type="match status" value="1"/>
</dbReference>
<dbReference type="Gene3D" id="3.40.50.2000">
    <property type="entry name" value="Glycogen Phosphorylase B"/>
    <property type="match status" value="2"/>
</dbReference>
<dbReference type="InterPro" id="IPR050426">
    <property type="entry name" value="Glycosyltransferase_28"/>
</dbReference>
<dbReference type="InterPro" id="IPR001849">
    <property type="entry name" value="PH_domain"/>
</dbReference>
<accession>A0A433QJM5</accession>
<dbReference type="InterPro" id="IPR004276">
    <property type="entry name" value="GlycoTrans_28_N"/>
</dbReference>
<keyword evidence="3" id="KW-0328">Glycosyltransferase</keyword>
<comment type="catalytic activity">
    <reaction evidence="6">
        <text>ergosterol + UDP-alpha-D-glucose = ergosteryl 3-beta-D-glucoside + UDP + H(+)</text>
        <dbReference type="Rhea" id="RHEA:61836"/>
        <dbReference type="ChEBI" id="CHEBI:15378"/>
        <dbReference type="ChEBI" id="CHEBI:16933"/>
        <dbReference type="ChEBI" id="CHEBI:52973"/>
        <dbReference type="ChEBI" id="CHEBI:58223"/>
        <dbReference type="ChEBI" id="CHEBI:58885"/>
    </reaction>
    <physiologicalReaction direction="left-to-right" evidence="6">
        <dbReference type="Rhea" id="RHEA:61837"/>
    </physiologicalReaction>
</comment>
<feature type="domain" description="PH" evidence="9">
    <location>
        <begin position="168"/>
        <end position="263"/>
    </location>
</feature>
<dbReference type="GO" id="GO:0005975">
    <property type="term" value="P:carbohydrate metabolic process"/>
    <property type="evidence" value="ECO:0007669"/>
    <property type="project" value="InterPro"/>
</dbReference>
<feature type="compositionally biased region" description="Polar residues" evidence="8">
    <location>
        <begin position="423"/>
        <end position="445"/>
    </location>
</feature>
<dbReference type="SUPFAM" id="SSF50729">
    <property type="entry name" value="PH domain-like"/>
    <property type="match status" value="1"/>
</dbReference>
<evidence type="ECO:0000256" key="2">
    <source>
        <dbReference type="ARBA" id="ARBA00012650"/>
    </source>
</evidence>
<evidence type="ECO:0000256" key="1">
    <source>
        <dbReference type="ARBA" id="ARBA00006962"/>
    </source>
</evidence>
<keyword evidence="11" id="KW-1185">Reference proteome</keyword>
<comment type="caution">
    <text evidence="10">The sequence shown here is derived from an EMBL/GenBank/DDBJ whole genome shotgun (WGS) entry which is preliminary data.</text>
</comment>
<protein>
    <recommendedName>
        <fullName evidence="2">sterol 3beta-glucosyltransferase</fullName>
        <ecNumber evidence="2">2.4.1.173</ecNumber>
    </recommendedName>
    <alternativeName>
        <fullName evidence="5">Autophagy-related protein 26</fullName>
    </alternativeName>
</protein>
<dbReference type="InterPro" id="IPR010610">
    <property type="entry name" value="EryCIII-like_C"/>
</dbReference>
<evidence type="ECO:0000256" key="4">
    <source>
        <dbReference type="ARBA" id="ARBA00022679"/>
    </source>
</evidence>
<dbReference type="SMART" id="SM00233">
    <property type="entry name" value="PH"/>
    <property type="match status" value="1"/>
</dbReference>
<dbReference type="CDD" id="cd03784">
    <property type="entry name" value="GT1_Gtf-like"/>
    <property type="match status" value="1"/>
</dbReference>
<comment type="catalytic activity">
    <reaction evidence="7">
        <text>a sterol + UDP-alpha-D-glucose = a sterol 3-beta-D-glucoside + UDP + H(+)</text>
        <dbReference type="Rhea" id="RHEA:22724"/>
        <dbReference type="ChEBI" id="CHEBI:15378"/>
        <dbReference type="ChEBI" id="CHEBI:15889"/>
        <dbReference type="ChEBI" id="CHEBI:37424"/>
        <dbReference type="ChEBI" id="CHEBI:58223"/>
        <dbReference type="ChEBI" id="CHEBI:58885"/>
        <dbReference type="EC" id="2.4.1.173"/>
    </reaction>
    <physiologicalReaction direction="left-to-right" evidence="7">
        <dbReference type="Rhea" id="RHEA:22725"/>
    </physiologicalReaction>
</comment>
<dbReference type="Pfam" id="PF03033">
    <property type="entry name" value="Glyco_transf_28"/>
    <property type="match status" value="1"/>
</dbReference>
<reference evidence="10 11" key="1">
    <citation type="journal article" date="2018" name="New Phytol.">
        <title>Phylogenomics of Endogonaceae and evolution of mycorrhizas within Mucoromycota.</title>
        <authorList>
            <person name="Chang Y."/>
            <person name="Desiro A."/>
            <person name="Na H."/>
            <person name="Sandor L."/>
            <person name="Lipzen A."/>
            <person name="Clum A."/>
            <person name="Barry K."/>
            <person name="Grigoriev I.V."/>
            <person name="Martin F.M."/>
            <person name="Stajich J.E."/>
            <person name="Smith M.E."/>
            <person name="Bonito G."/>
            <person name="Spatafora J.W."/>
        </authorList>
    </citation>
    <scope>NUCLEOTIDE SEQUENCE [LARGE SCALE GENOMIC DNA]</scope>
    <source>
        <strain evidence="10 11">AD002</strain>
    </source>
</reference>
<feature type="region of interest" description="Disordered" evidence="8">
    <location>
        <begin position="342"/>
        <end position="393"/>
    </location>
</feature>
<dbReference type="PANTHER" id="PTHR48050">
    <property type="entry name" value="STEROL 3-BETA-GLUCOSYLTRANSFERASE"/>
    <property type="match status" value="1"/>
</dbReference>
<dbReference type="Gene3D" id="2.30.29.30">
    <property type="entry name" value="Pleckstrin-homology domain (PH domain)/Phosphotyrosine-binding domain (PTB)"/>
    <property type="match status" value="2"/>
</dbReference>
<dbReference type="InterPro" id="IPR011993">
    <property type="entry name" value="PH-like_dom_sf"/>
</dbReference>
<dbReference type="Pfam" id="PF06722">
    <property type="entry name" value="EryCIII-like_C"/>
    <property type="match status" value="1"/>
</dbReference>
<feature type="region of interest" description="Disordered" evidence="8">
    <location>
        <begin position="85"/>
        <end position="108"/>
    </location>
</feature>
<dbReference type="PANTHER" id="PTHR48050:SF25">
    <property type="entry name" value="STEROL 3-BETA-GLUCOSYLTRANSFERASE"/>
    <property type="match status" value="1"/>
</dbReference>
<dbReference type="GO" id="GO:0016906">
    <property type="term" value="F:sterol 3-beta-glucosyltransferase activity"/>
    <property type="evidence" value="ECO:0007669"/>
    <property type="project" value="UniProtKB-EC"/>
</dbReference>
<feature type="region of interest" description="Disordered" evidence="8">
    <location>
        <begin position="1127"/>
        <end position="1186"/>
    </location>
</feature>
<dbReference type="SMART" id="SM00568">
    <property type="entry name" value="GRAM"/>
    <property type="match status" value="2"/>
</dbReference>
<dbReference type="EC" id="2.4.1.173" evidence="2"/>
<gene>
    <name evidence="10" type="ORF">BC938DRAFT_479988</name>
</gene>
<dbReference type="Pfam" id="PF02893">
    <property type="entry name" value="GRAM"/>
    <property type="match status" value="2"/>
</dbReference>
<dbReference type="FunFam" id="3.40.50.2000:FF:000029">
    <property type="entry name" value="Sterol 3-beta-glucosyltransferase"/>
    <property type="match status" value="1"/>
</dbReference>
<dbReference type="GO" id="GO:0016125">
    <property type="term" value="P:sterol metabolic process"/>
    <property type="evidence" value="ECO:0007669"/>
    <property type="project" value="TreeGrafter"/>
</dbReference>
<evidence type="ECO:0000259" key="9">
    <source>
        <dbReference type="PROSITE" id="PS50003"/>
    </source>
</evidence>
<evidence type="ECO:0000256" key="5">
    <source>
        <dbReference type="ARBA" id="ARBA00029843"/>
    </source>
</evidence>
<proteinExistence type="inferred from homology"/>
<dbReference type="Pfam" id="PF00169">
    <property type="entry name" value="PH"/>
    <property type="match status" value="1"/>
</dbReference>
<dbReference type="InterPro" id="IPR004182">
    <property type="entry name" value="GRAM"/>
</dbReference>